<feature type="compositionally biased region" description="Polar residues" evidence="1">
    <location>
        <begin position="18"/>
        <end position="43"/>
    </location>
</feature>
<evidence type="ECO:0000313" key="3">
    <source>
        <dbReference type="Proteomes" id="UP001177140"/>
    </source>
</evidence>
<gene>
    <name evidence="2" type="ORF">MKW94_009802</name>
</gene>
<comment type="caution">
    <text evidence="2">The sequence shown here is derived from an EMBL/GenBank/DDBJ whole genome shotgun (WGS) entry which is preliminary data.</text>
</comment>
<protein>
    <submittedName>
        <fullName evidence="2">Uncharacterized protein</fullName>
    </submittedName>
</protein>
<organism evidence="2 3">
    <name type="scientific">Papaver nudicaule</name>
    <name type="common">Iceland poppy</name>
    <dbReference type="NCBI Taxonomy" id="74823"/>
    <lineage>
        <taxon>Eukaryota</taxon>
        <taxon>Viridiplantae</taxon>
        <taxon>Streptophyta</taxon>
        <taxon>Embryophyta</taxon>
        <taxon>Tracheophyta</taxon>
        <taxon>Spermatophyta</taxon>
        <taxon>Magnoliopsida</taxon>
        <taxon>Ranunculales</taxon>
        <taxon>Papaveraceae</taxon>
        <taxon>Papaveroideae</taxon>
        <taxon>Papaver</taxon>
    </lineage>
</organism>
<feature type="region of interest" description="Disordered" evidence="1">
    <location>
        <begin position="1"/>
        <end position="56"/>
    </location>
</feature>
<keyword evidence="3" id="KW-1185">Reference proteome</keyword>
<sequence length="210" mass="22955">SQCHSFEKPFGREATRGNDFSYTVLSDDSSPDENNVSIASDNVTPPGRTEPTCDNRNMVIQSDSSSESLSNHEVFSDYRLVGAGSNMLQQGNVNARLFRPPSVSQTNATAEHNSAPRSPAQPSNEPDFGLLLQATMGHCNQFMSSVAQLNDAHNQHSLTVTQLAATIRLMTGKLSRVQQELADSRSRETQLQSSLADSRSREMQLDCIPP</sequence>
<reference evidence="2" key="1">
    <citation type="submission" date="2022-03" db="EMBL/GenBank/DDBJ databases">
        <title>A functionally conserved STORR gene fusion in Papaver species that diverged 16.8 million years ago.</title>
        <authorList>
            <person name="Catania T."/>
        </authorList>
    </citation>
    <scope>NUCLEOTIDE SEQUENCE</scope>
    <source>
        <strain evidence="2">S-191538</strain>
    </source>
</reference>
<feature type="non-terminal residue" evidence="2">
    <location>
        <position position="210"/>
    </location>
</feature>
<feature type="region of interest" description="Disordered" evidence="1">
    <location>
        <begin position="181"/>
        <end position="210"/>
    </location>
</feature>
<evidence type="ECO:0000313" key="2">
    <source>
        <dbReference type="EMBL" id="MCL7027065.1"/>
    </source>
</evidence>
<feature type="compositionally biased region" description="Polar residues" evidence="1">
    <location>
        <begin position="104"/>
        <end position="124"/>
    </location>
</feature>
<dbReference type="Proteomes" id="UP001177140">
    <property type="component" value="Unassembled WGS sequence"/>
</dbReference>
<feature type="region of interest" description="Disordered" evidence="1">
    <location>
        <begin position="104"/>
        <end position="127"/>
    </location>
</feature>
<proteinExistence type="predicted"/>
<dbReference type="EMBL" id="JAJJMA010064048">
    <property type="protein sequence ID" value="MCL7027065.1"/>
    <property type="molecule type" value="Genomic_DNA"/>
</dbReference>
<accession>A0AA41UY27</accession>
<evidence type="ECO:0000256" key="1">
    <source>
        <dbReference type="SAM" id="MobiDB-lite"/>
    </source>
</evidence>
<name>A0AA41UY27_PAPNU</name>
<feature type="compositionally biased region" description="Basic and acidic residues" evidence="1">
    <location>
        <begin position="1"/>
        <end position="16"/>
    </location>
</feature>
<dbReference type="AlphaFoldDB" id="A0AA41UY27"/>